<protein>
    <submittedName>
        <fullName evidence="2">Uncharacterized protein</fullName>
    </submittedName>
</protein>
<proteinExistence type="predicted"/>
<reference evidence="2" key="1">
    <citation type="submission" date="2020-03" db="EMBL/GenBank/DDBJ databases">
        <authorList>
            <person name="Weist P."/>
        </authorList>
    </citation>
    <scope>NUCLEOTIDE SEQUENCE</scope>
</reference>
<evidence type="ECO:0000313" key="2">
    <source>
        <dbReference type="EMBL" id="CAB1436552.1"/>
    </source>
</evidence>
<dbReference type="EMBL" id="CADEAL010001902">
    <property type="protein sequence ID" value="CAB1436552.1"/>
    <property type="molecule type" value="Genomic_DNA"/>
</dbReference>
<sequence>MLWPKNSQPPHSSQQHRRSEDTGAASQAFKNYLAAVGICLPRPEFYHGCLPSLRGSASHAVYRCQDHGLVNVDFHENTFDNRPWTR</sequence>
<feature type="region of interest" description="Disordered" evidence="1">
    <location>
        <begin position="1"/>
        <end position="24"/>
    </location>
</feature>
<feature type="compositionally biased region" description="Polar residues" evidence="1">
    <location>
        <begin position="1"/>
        <end position="13"/>
    </location>
</feature>
<evidence type="ECO:0000256" key="1">
    <source>
        <dbReference type="SAM" id="MobiDB-lite"/>
    </source>
</evidence>
<gene>
    <name evidence="2" type="ORF">PLEPLA_LOCUS24585</name>
</gene>
<organism evidence="2 3">
    <name type="scientific">Pleuronectes platessa</name>
    <name type="common">European plaice</name>
    <dbReference type="NCBI Taxonomy" id="8262"/>
    <lineage>
        <taxon>Eukaryota</taxon>
        <taxon>Metazoa</taxon>
        <taxon>Chordata</taxon>
        <taxon>Craniata</taxon>
        <taxon>Vertebrata</taxon>
        <taxon>Euteleostomi</taxon>
        <taxon>Actinopterygii</taxon>
        <taxon>Neopterygii</taxon>
        <taxon>Teleostei</taxon>
        <taxon>Neoteleostei</taxon>
        <taxon>Acanthomorphata</taxon>
        <taxon>Carangaria</taxon>
        <taxon>Pleuronectiformes</taxon>
        <taxon>Pleuronectoidei</taxon>
        <taxon>Pleuronectidae</taxon>
        <taxon>Pleuronectes</taxon>
    </lineage>
</organism>
<dbReference type="AlphaFoldDB" id="A0A9N7YSL9"/>
<accession>A0A9N7YSL9</accession>
<evidence type="ECO:0000313" key="3">
    <source>
        <dbReference type="Proteomes" id="UP001153269"/>
    </source>
</evidence>
<dbReference type="Proteomes" id="UP001153269">
    <property type="component" value="Unassembled WGS sequence"/>
</dbReference>
<comment type="caution">
    <text evidence="2">The sequence shown here is derived from an EMBL/GenBank/DDBJ whole genome shotgun (WGS) entry which is preliminary data.</text>
</comment>
<name>A0A9N7YSL9_PLEPL</name>
<keyword evidence="3" id="KW-1185">Reference proteome</keyword>